<dbReference type="PANTHER" id="PTHR12106">
    <property type="entry name" value="SORTILIN RELATED"/>
    <property type="match status" value="1"/>
</dbReference>
<dbReference type="Proteomes" id="UP000184498">
    <property type="component" value="Unassembled WGS sequence"/>
</dbReference>
<sequence>MKKILTLFLLAICSGLSTKLAAQLSFLTSPDYGQIFDVTYDQTKQDVLYANTVTNHIVKSSDNGKNWKVLYSFPINLSFGTIKELKWTSDQKYLSFILTSEGTAYNQVIIIDPANGNVIKRIDSPNGNQSGNLIMSYSITGNSYENILLHTTYMYNFGLVTDVFYSKNGGSDWQKVYTSSANDGVHINNVAIHPTNPEKLFLARGFSPGEVNGGLYVSDNSGNSWTEKIAGQNYSAITFDPANPQKMFLGTFYLTETQTENLYRSTDGGNTWNIVPITWTELSTNSIQKIVINPKNTNEIMVLEENEIVISKDGGSTWTNYVYPNNDLENKYYYGLNATYNPSNSNEVIISSNYYPFHSLDGGITLSRFKNPFANNTDRVTFHKNSQKHLYYGLRRGFIHQDFQTGQETGIGLMAINFFPNFKSTGLYADPLVAGRVYVTSSNFMGSTFAVSNDHGANYSTGYSDYGLNIMRVATSKSNTNHSWVAFDESVRKFDFSDMSGITSQEVTLPSFGPVFGISIDETNENKVVISQNNNVYRTADGGQNWTPSESGLEILESNADFIYDISKNPFNKDQLLLSTTQGIFISNDAGVKWTQIYSGNVINKAEFSSYKDGVIVATSNYMNGSGDGYAYPPSQVRIVYSKDSGQNWSEISPENLGHLFSESSAIDFLDDDKADIYFSTSDLGLTKYQISLETLGTNNTSLSKVDLIIYPNPTSDYINIASDKVKEAAITDLTGKTVLKSTSKTIDLSNLPKGVYMMNVTLENGKSVSKKIIRK</sequence>
<dbReference type="OrthoDB" id="9757947at2"/>
<dbReference type="PANTHER" id="PTHR12106:SF27">
    <property type="entry name" value="SORTILIN-RELATED RECEPTOR"/>
    <property type="match status" value="1"/>
</dbReference>
<feature type="domain" description="Sortilin N-terminal" evidence="4">
    <location>
        <begin position="534"/>
        <end position="690"/>
    </location>
</feature>
<dbReference type="Pfam" id="PF18962">
    <property type="entry name" value="Por_Secre_tail"/>
    <property type="match status" value="1"/>
</dbReference>
<keyword evidence="1 3" id="KW-0732">Signal</keyword>
<feature type="domain" description="Sortilin N-terminal" evidence="4">
    <location>
        <begin position="162"/>
        <end position="276"/>
    </location>
</feature>
<evidence type="ECO:0000313" key="6">
    <source>
        <dbReference type="EMBL" id="SHK00592.1"/>
    </source>
</evidence>
<dbReference type="RefSeq" id="WP_072996471.1">
    <property type="nucleotide sequence ID" value="NZ_FRAM01000001.1"/>
</dbReference>
<proteinExistence type="predicted"/>
<name>A0A1M6NY71_9FLAO</name>
<evidence type="ECO:0000259" key="4">
    <source>
        <dbReference type="Pfam" id="PF15902"/>
    </source>
</evidence>
<dbReference type="NCBIfam" id="TIGR04183">
    <property type="entry name" value="Por_Secre_tail"/>
    <property type="match status" value="1"/>
</dbReference>
<dbReference type="CDD" id="cd15482">
    <property type="entry name" value="Sialidase_non-viral"/>
    <property type="match status" value="1"/>
</dbReference>
<evidence type="ECO:0000259" key="5">
    <source>
        <dbReference type="Pfam" id="PF18962"/>
    </source>
</evidence>
<organism evidence="6 7">
    <name type="scientific">Epilithonimonas mollis</name>
    <dbReference type="NCBI Taxonomy" id="216903"/>
    <lineage>
        <taxon>Bacteria</taxon>
        <taxon>Pseudomonadati</taxon>
        <taxon>Bacteroidota</taxon>
        <taxon>Flavobacteriia</taxon>
        <taxon>Flavobacteriales</taxon>
        <taxon>Weeksellaceae</taxon>
        <taxon>Chryseobacterium group</taxon>
        <taxon>Epilithonimonas</taxon>
    </lineage>
</organism>
<reference evidence="7" key="1">
    <citation type="submission" date="2016-11" db="EMBL/GenBank/DDBJ databases">
        <authorList>
            <person name="Varghese N."/>
            <person name="Submissions S."/>
        </authorList>
    </citation>
    <scope>NUCLEOTIDE SEQUENCE [LARGE SCALE GENOMIC DNA]</scope>
    <source>
        <strain evidence="7">DSM 18016</strain>
    </source>
</reference>
<feature type="domain" description="Secretion system C-terminal sorting" evidence="5">
    <location>
        <begin position="710"/>
        <end position="774"/>
    </location>
</feature>
<evidence type="ECO:0000256" key="1">
    <source>
        <dbReference type="ARBA" id="ARBA00022729"/>
    </source>
</evidence>
<evidence type="ECO:0000313" key="7">
    <source>
        <dbReference type="Proteomes" id="UP000184498"/>
    </source>
</evidence>
<dbReference type="InterPro" id="IPR026444">
    <property type="entry name" value="Secre_tail"/>
</dbReference>
<evidence type="ECO:0000256" key="3">
    <source>
        <dbReference type="SAM" id="SignalP"/>
    </source>
</evidence>
<dbReference type="GO" id="GO:0016020">
    <property type="term" value="C:membrane"/>
    <property type="evidence" value="ECO:0007669"/>
    <property type="project" value="TreeGrafter"/>
</dbReference>
<dbReference type="EMBL" id="FRAM01000001">
    <property type="protein sequence ID" value="SHK00592.1"/>
    <property type="molecule type" value="Genomic_DNA"/>
</dbReference>
<feature type="chain" id="PRO_5012770930" evidence="3">
    <location>
        <begin position="22"/>
        <end position="776"/>
    </location>
</feature>
<gene>
    <name evidence="6" type="ORF">SAMN05444371_0736</name>
</gene>
<protein>
    <submittedName>
        <fullName evidence="6">Por secretion system C-terminal sorting domain-containing protein</fullName>
    </submittedName>
</protein>
<dbReference type="AlphaFoldDB" id="A0A1M6NY71"/>
<dbReference type="InterPro" id="IPR050310">
    <property type="entry name" value="VPS10-sortilin"/>
</dbReference>
<dbReference type="Gene3D" id="2.130.10.10">
    <property type="entry name" value="YVTN repeat-like/Quinoprotein amine dehydrogenase"/>
    <property type="match status" value="3"/>
</dbReference>
<dbReference type="SUPFAM" id="SSF110296">
    <property type="entry name" value="Oligoxyloglucan reducing end-specific cellobiohydrolase"/>
    <property type="match status" value="3"/>
</dbReference>
<dbReference type="Pfam" id="PF15902">
    <property type="entry name" value="Sortilin-Vps10"/>
    <property type="match status" value="2"/>
</dbReference>
<dbReference type="GO" id="GO:0006892">
    <property type="term" value="P:post-Golgi vesicle-mediated transport"/>
    <property type="evidence" value="ECO:0007669"/>
    <property type="project" value="TreeGrafter"/>
</dbReference>
<dbReference type="STRING" id="216903.SAMN05444371_0736"/>
<keyword evidence="2" id="KW-0677">Repeat</keyword>
<dbReference type="InterPro" id="IPR031778">
    <property type="entry name" value="Sortilin_N"/>
</dbReference>
<accession>A0A1M6NY71</accession>
<feature type="signal peptide" evidence="3">
    <location>
        <begin position="1"/>
        <end position="21"/>
    </location>
</feature>
<keyword evidence="7" id="KW-1185">Reference proteome</keyword>
<dbReference type="InterPro" id="IPR015943">
    <property type="entry name" value="WD40/YVTN_repeat-like_dom_sf"/>
</dbReference>
<evidence type="ECO:0000256" key="2">
    <source>
        <dbReference type="ARBA" id="ARBA00022737"/>
    </source>
</evidence>